<dbReference type="InterPro" id="IPR011067">
    <property type="entry name" value="Plasmid_toxin/cell-grow_inhib"/>
</dbReference>
<proteinExistence type="inferred from homology"/>
<dbReference type="GO" id="GO:0016787">
    <property type="term" value="F:hydrolase activity"/>
    <property type="evidence" value="ECO:0007669"/>
    <property type="project" value="UniProtKB-KW"/>
</dbReference>
<dbReference type="PANTHER" id="PTHR33988">
    <property type="entry name" value="ENDORIBONUCLEASE MAZF-RELATED"/>
    <property type="match status" value="1"/>
</dbReference>
<dbReference type="EC" id="3.1.-.-" evidence="1"/>
<dbReference type="AlphaFoldDB" id="A0A5T3SP73"/>
<dbReference type="PIRSF" id="PIRSF033490">
    <property type="entry name" value="MazF"/>
    <property type="match status" value="1"/>
</dbReference>
<evidence type="ECO:0000313" key="2">
    <source>
        <dbReference type="EMBL" id="EAN7721602.1"/>
    </source>
</evidence>
<keyword evidence="1" id="KW-0255">Endonuclease</keyword>
<accession>A0A5T3SP73</accession>
<dbReference type="GO" id="GO:0004521">
    <property type="term" value="F:RNA endonuclease activity"/>
    <property type="evidence" value="ECO:0007669"/>
    <property type="project" value="TreeGrafter"/>
</dbReference>
<sequence>MERGDIYLVSLDPTSGHEQQGTRPVLIVSPGAFNRLTKTPVVLPITSGGNFARTAGFTVSLMGAGTKTTGVVRCDQPRALDIGSRHGRKLESVPAVVMDEVLAKLATILE</sequence>
<organism evidence="2">
    <name type="scientific">Salmonella enterica</name>
    <name type="common">Salmonella choleraesuis</name>
    <dbReference type="NCBI Taxonomy" id="28901"/>
    <lineage>
        <taxon>Bacteria</taxon>
        <taxon>Pseudomonadati</taxon>
        <taxon>Pseudomonadota</taxon>
        <taxon>Gammaproteobacteria</taxon>
        <taxon>Enterobacterales</taxon>
        <taxon>Enterobacteriaceae</taxon>
        <taxon>Salmonella</taxon>
    </lineage>
</organism>
<protein>
    <recommendedName>
        <fullName evidence="1">mRNA interferase</fullName>
        <ecNumber evidence="1">3.1.-.-</ecNumber>
    </recommendedName>
</protein>
<dbReference type="GO" id="GO:0006402">
    <property type="term" value="P:mRNA catabolic process"/>
    <property type="evidence" value="ECO:0007669"/>
    <property type="project" value="TreeGrafter"/>
</dbReference>
<comment type="similarity">
    <text evidence="1">Belongs to the PemK/MazF family.</text>
</comment>
<gene>
    <name evidence="2" type="ORF">EOF54_21560</name>
</gene>
<dbReference type="EMBL" id="AACZDB010000076">
    <property type="protein sequence ID" value="EAN7721602.1"/>
    <property type="molecule type" value="Genomic_DNA"/>
</dbReference>
<comment type="caution">
    <text evidence="2">The sequence shown here is derived from an EMBL/GenBank/DDBJ whole genome shotgun (WGS) entry which is preliminary data.</text>
</comment>
<reference evidence="2" key="1">
    <citation type="submission" date="2019-01" db="EMBL/GenBank/DDBJ databases">
        <authorList>
            <consortium name="PulseNet: The National Subtyping Network for Foodborne Disease Surveillance"/>
            <person name="Tarr C.L."/>
            <person name="Trees E."/>
            <person name="Katz L.S."/>
            <person name="Carleton-Romer H.A."/>
            <person name="Stroika S."/>
            <person name="Kucerova Z."/>
            <person name="Roache K.F."/>
            <person name="Sabol A.L."/>
            <person name="Besser J."/>
            <person name="Gerner-Smidt P."/>
        </authorList>
    </citation>
    <scope>NUCLEOTIDE SEQUENCE</scope>
    <source>
        <strain evidence="2">PNUSAS064916</strain>
    </source>
</reference>
<name>A0A5T3SP73_SALER</name>
<dbReference type="PANTHER" id="PTHR33988:SF3">
    <property type="entry name" value="ENDORIBONUCLEASE TOXIN CHPB-RELATED"/>
    <property type="match status" value="1"/>
</dbReference>
<keyword evidence="1" id="KW-0378">Hydrolase</keyword>
<keyword evidence="1" id="KW-0540">Nuclease</keyword>
<dbReference type="GO" id="GO:0016075">
    <property type="term" value="P:rRNA catabolic process"/>
    <property type="evidence" value="ECO:0007669"/>
    <property type="project" value="TreeGrafter"/>
</dbReference>
<dbReference type="GO" id="GO:0003677">
    <property type="term" value="F:DNA binding"/>
    <property type="evidence" value="ECO:0007669"/>
    <property type="project" value="InterPro"/>
</dbReference>
<dbReference type="InterPro" id="IPR003477">
    <property type="entry name" value="PemK-like"/>
</dbReference>
<dbReference type="SUPFAM" id="SSF50118">
    <property type="entry name" value="Cell growth inhibitor/plasmid maintenance toxic component"/>
    <property type="match status" value="1"/>
</dbReference>
<dbReference type="Gene3D" id="2.30.30.110">
    <property type="match status" value="1"/>
</dbReference>
<comment type="function">
    <text evidence="1">Toxic component of a type II toxin-antitoxin (TA) system.</text>
</comment>
<evidence type="ECO:0000256" key="1">
    <source>
        <dbReference type="PIRNR" id="PIRNR033490"/>
    </source>
</evidence>
<dbReference type="Pfam" id="PF02452">
    <property type="entry name" value="PemK_toxin"/>
    <property type="match status" value="1"/>
</dbReference>